<dbReference type="RefSeq" id="WP_157677398.1">
    <property type="nucleotide sequence ID" value="NZ_CP022121.1"/>
</dbReference>
<dbReference type="InterPro" id="IPR011059">
    <property type="entry name" value="Metal-dep_hydrolase_composite"/>
</dbReference>
<dbReference type="Gene3D" id="3.10.310.70">
    <property type="match status" value="1"/>
</dbReference>
<keyword evidence="3" id="KW-1185">Reference proteome</keyword>
<dbReference type="SUPFAM" id="SSF51556">
    <property type="entry name" value="Metallo-dependent hydrolases"/>
    <property type="match status" value="1"/>
</dbReference>
<evidence type="ECO:0000313" key="3">
    <source>
        <dbReference type="Proteomes" id="UP001524944"/>
    </source>
</evidence>
<dbReference type="SUPFAM" id="SSF51338">
    <property type="entry name" value="Composite domain of metallo-dependent hydrolases"/>
    <property type="match status" value="1"/>
</dbReference>
<proteinExistence type="predicted"/>
<dbReference type="PANTHER" id="PTHR22642:SF2">
    <property type="entry name" value="PROTEIN LONG AFTER FAR-RED 3"/>
    <property type="match status" value="1"/>
</dbReference>
<dbReference type="Pfam" id="PF07969">
    <property type="entry name" value="Amidohydro_3"/>
    <property type="match status" value="1"/>
</dbReference>
<accession>A0ABT1Y1B1</accession>
<dbReference type="InterPro" id="IPR013108">
    <property type="entry name" value="Amidohydro_3"/>
</dbReference>
<evidence type="ECO:0000259" key="1">
    <source>
        <dbReference type="Pfam" id="PF07969"/>
    </source>
</evidence>
<comment type="caution">
    <text evidence="2">The sequence shown here is derived from an EMBL/GenBank/DDBJ whole genome shotgun (WGS) entry which is preliminary data.</text>
</comment>
<name>A0ABT1Y1B1_9FIRM</name>
<reference evidence="2 3" key="1">
    <citation type="submission" date="2022-08" db="EMBL/GenBank/DDBJ databases">
        <title>Proteogenomics of the novel Dehalobacterium formicoaceticum strain EZ94 highlights a key role of methyltransferases during anaerobic dichloromethane degradation.</title>
        <authorList>
            <person name="Wasmund K."/>
        </authorList>
    </citation>
    <scope>NUCLEOTIDE SEQUENCE [LARGE SCALE GENOMIC DNA]</scope>
    <source>
        <strain evidence="2 3">EZ94</strain>
    </source>
</reference>
<dbReference type="PANTHER" id="PTHR22642">
    <property type="entry name" value="IMIDAZOLONEPROPIONASE"/>
    <property type="match status" value="1"/>
</dbReference>
<gene>
    <name evidence="2" type="ORF">NVS47_03835</name>
</gene>
<dbReference type="Gene3D" id="2.30.40.10">
    <property type="entry name" value="Urease, subunit C, domain 1"/>
    <property type="match status" value="1"/>
</dbReference>
<organism evidence="2 3">
    <name type="scientific">Dehalobacterium formicoaceticum</name>
    <dbReference type="NCBI Taxonomy" id="51515"/>
    <lineage>
        <taxon>Bacteria</taxon>
        <taxon>Bacillati</taxon>
        <taxon>Bacillota</taxon>
        <taxon>Clostridia</taxon>
        <taxon>Eubacteriales</taxon>
        <taxon>Peptococcaceae</taxon>
        <taxon>Dehalobacterium</taxon>
    </lineage>
</organism>
<dbReference type="EMBL" id="JANPWE010000001">
    <property type="protein sequence ID" value="MCR6544652.1"/>
    <property type="molecule type" value="Genomic_DNA"/>
</dbReference>
<sequence>MPKRYADKIYLNGTVITVDKMDRIVQGLALKDDKILAVGDNKEIIALSGLETIIVDLAGKTMIPGFYDAHGHFSFASEQLLKVNLSSPPVGEKVSIDDYIAALKEKAAQTPSGDWIYGTGYDDTLIHEMRHLTRDDFDKVSTEHPIWISHVSFHMGVGNSRALAIKGITKDTPNPEGGVIVRDSVTGVPTGLMEETAMNLVQGSFNMDLSQDQRMAAFNRAAQVYAQAGVTTASDGLVQSLKLIESYQQGVRDRHLKIRVALNPAFETIVGGKTVYPDNIN</sequence>
<protein>
    <submittedName>
        <fullName evidence="2">Amidohydrolase family protein</fullName>
    </submittedName>
</protein>
<dbReference type="Proteomes" id="UP001524944">
    <property type="component" value="Unassembled WGS sequence"/>
</dbReference>
<evidence type="ECO:0000313" key="2">
    <source>
        <dbReference type="EMBL" id="MCR6544652.1"/>
    </source>
</evidence>
<feature type="domain" description="Amidohydrolase 3" evidence="1">
    <location>
        <begin position="54"/>
        <end position="261"/>
    </location>
</feature>
<dbReference type="InterPro" id="IPR032466">
    <property type="entry name" value="Metal_Hydrolase"/>
</dbReference>